<comment type="caution">
    <text evidence="2">The sequence shown here is derived from an EMBL/GenBank/DDBJ whole genome shotgun (WGS) entry which is preliminary data.</text>
</comment>
<keyword evidence="1" id="KW-1133">Transmembrane helix</keyword>
<dbReference type="OrthoDB" id="47375at2759"/>
<keyword evidence="1" id="KW-0812">Transmembrane</keyword>
<keyword evidence="1" id="KW-0472">Membrane</keyword>
<evidence type="ECO:0000313" key="2">
    <source>
        <dbReference type="EMBL" id="KAJ2847536.1"/>
    </source>
</evidence>
<dbReference type="Proteomes" id="UP001139887">
    <property type="component" value="Unassembled WGS sequence"/>
</dbReference>
<keyword evidence="3" id="KW-1185">Reference proteome</keyword>
<dbReference type="EMBL" id="JANBUW010000298">
    <property type="protein sequence ID" value="KAJ2847536.1"/>
    <property type="molecule type" value="Genomic_DNA"/>
</dbReference>
<evidence type="ECO:0000313" key="3">
    <source>
        <dbReference type="Proteomes" id="UP001139887"/>
    </source>
</evidence>
<feature type="transmembrane region" description="Helical" evidence="1">
    <location>
        <begin position="63"/>
        <end position="85"/>
    </location>
</feature>
<dbReference type="AlphaFoldDB" id="A0A9W8I5R7"/>
<evidence type="ECO:0000256" key="1">
    <source>
        <dbReference type="SAM" id="Phobius"/>
    </source>
</evidence>
<sequence length="309" mass="35782">MISATDPDQISSYELVNRSLEDSIKYDNLSDPEKSRARKRRVRRVDRRSLGQKILFHVRSIDLFWALTVTSVVVFIFIALSLLYFRHSHLLYMHRFTNEALNLREKQLGFDHIYVIERPVHESVAEHRKRWEAAEERLGIRVEMWSVTAPEPLNPMEIMLQQRECWRPHLALYRDIIKKGHLDALVIEDHVTFGPSPRLRMYSALMNIPADWDILQLGPETNGTDSGRHDDIPINGAQLAYRRVDDGSCNNLAYAISNAGASKIVKMMDSTNAHADFEHKMLSALDRVKFLMFRVVPSIFAWKEAEADI</sequence>
<name>A0A9W8I5R7_9FUNG</name>
<organism evidence="2 3">
    <name type="scientific">Coemansia brasiliensis</name>
    <dbReference type="NCBI Taxonomy" id="2650707"/>
    <lineage>
        <taxon>Eukaryota</taxon>
        <taxon>Fungi</taxon>
        <taxon>Fungi incertae sedis</taxon>
        <taxon>Zoopagomycota</taxon>
        <taxon>Kickxellomycotina</taxon>
        <taxon>Kickxellomycetes</taxon>
        <taxon>Kickxellales</taxon>
        <taxon>Kickxellaceae</taxon>
        <taxon>Coemansia</taxon>
    </lineage>
</organism>
<gene>
    <name evidence="2" type="ORF">IWW36_003806</name>
</gene>
<protein>
    <submittedName>
        <fullName evidence="2">Uncharacterized protein</fullName>
    </submittedName>
</protein>
<reference evidence="2" key="1">
    <citation type="submission" date="2022-07" db="EMBL/GenBank/DDBJ databases">
        <title>Phylogenomic reconstructions and comparative analyses of Kickxellomycotina fungi.</title>
        <authorList>
            <person name="Reynolds N.K."/>
            <person name="Stajich J.E."/>
            <person name="Barry K."/>
            <person name="Grigoriev I.V."/>
            <person name="Crous P."/>
            <person name="Smith M.E."/>
        </authorList>
    </citation>
    <scope>NUCLEOTIDE SEQUENCE</scope>
    <source>
        <strain evidence="2">NRRL 1566</strain>
    </source>
</reference>
<accession>A0A9W8I5R7</accession>
<proteinExistence type="predicted"/>